<dbReference type="RefSeq" id="WP_340358741.1">
    <property type="nucleotide sequence ID" value="NZ_JBBKZU010000009.1"/>
</dbReference>
<feature type="region of interest" description="Disordered" evidence="1">
    <location>
        <begin position="28"/>
        <end position="50"/>
    </location>
</feature>
<protein>
    <submittedName>
        <fullName evidence="2">Uncharacterized protein</fullName>
    </submittedName>
</protein>
<dbReference type="EMBL" id="JBBKZU010000009">
    <property type="protein sequence ID" value="MEJ8813496.1"/>
    <property type="molecule type" value="Genomic_DNA"/>
</dbReference>
<reference evidence="2 3" key="1">
    <citation type="submission" date="2024-03" db="EMBL/GenBank/DDBJ databases">
        <title>Novel species of the genus Variovorax.</title>
        <authorList>
            <person name="Liu Q."/>
            <person name="Xin Y.-H."/>
        </authorList>
    </citation>
    <scope>NUCLEOTIDE SEQUENCE [LARGE SCALE GENOMIC DNA]</scope>
    <source>
        <strain evidence="2 3">KACC 18899</strain>
    </source>
</reference>
<proteinExistence type="predicted"/>
<gene>
    <name evidence="2" type="ORF">WKW77_20590</name>
</gene>
<evidence type="ECO:0000313" key="2">
    <source>
        <dbReference type="EMBL" id="MEJ8813496.1"/>
    </source>
</evidence>
<comment type="caution">
    <text evidence="2">The sequence shown here is derived from an EMBL/GenBank/DDBJ whole genome shotgun (WGS) entry which is preliminary data.</text>
</comment>
<organism evidence="2 3">
    <name type="scientific">Variovorax ureilyticus</name>
    <dbReference type="NCBI Taxonomy" id="1836198"/>
    <lineage>
        <taxon>Bacteria</taxon>
        <taxon>Pseudomonadati</taxon>
        <taxon>Pseudomonadota</taxon>
        <taxon>Betaproteobacteria</taxon>
        <taxon>Burkholderiales</taxon>
        <taxon>Comamonadaceae</taxon>
        <taxon>Variovorax</taxon>
    </lineage>
</organism>
<dbReference type="Proteomes" id="UP001365846">
    <property type="component" value="Unassembled WGS sequence"/>
</dbReference>
<name>A0ABU8VJL1_9BURK</name>
<accession>A0ABU8VJL1</accession>
<sequence length="50" mass="5105">MWKLIVGFIVFAAIVMFVLMKAGGSVDMSGEKHGGDSTHAPAPAAGGESK</sequence>
<evidence type="ECO:0000256" key="1">
    <source>
        <dbReference type="SAM" id="MobiDB-lite"/>
    </source>
</evidence>
<keyword evidence="3" id="KW-1185">Reference proteome</keyword>
<evidence type="ECO:0000313" key="3">
    <source>
        <dbReference type="Proteomes" id="UP001365846"/>
    </source>
</evidence>